<dbReference type="PANTHER" id="PTHR39166:SF1">
    <property type="entry name" value="BLL1166 PROTEIN"/>
    <property type="match status" value="1"/>
</dbReference>
<comment type="caution">
    <text evidence="1">The sequence shown here is derived from an EMBL/GenBank/DDBJ whole genome shotgun (WGS) entry which is preliminary data.</text>
</comment>
<protein>
    <submittedName>
        <fullName evidence="1">Nucleotidyltransferase family protein</fullName>
    </submittedName>
</protein>
<accession>A0ABT9DTH5</accession>
<evidence type="ECO:0000313" key="2">
    <source>
        <dbReference type="Proteomes" id="UP001243009"/>
    </source>
</evidence>
<organism evidence="1 2">
    <name type="scientific">Paracraurococcus lichenis</name>
    <dbReference type="NCBI Taxonomy" id="3064888"/>
    <lineage>
        <taxon>Bacteria</taxon>
        <taxon>Pseudomonadati</taxon>
        <taxon>Pseudomonadota</taxon>
        <taxon>Alphaproteobacteria</taxon>
        <taxon>Acetobacterales</taxon>
        <taxon>Roseomonadaceae</taxon>
        <taxon>Paracraurococcus</taxon>
    </lineage>
</organism>
<name>A0ABT9DTH5_9PROT</name>
<dbReference type="EMBL" id="JAUTWS010000002">
    <property type="protein sequence ID" value="MDO9707198.1"/>
    <property type="molecule type" value="Genomic_DNA"/>
</dbReference>
<reference evidence="1 2" key="1">
    <citation type="submission" date="2023-08" db="EMBL/GenBank/DDBJ databases">
        <title>The draft genome sequence of Paracraurococcus sp. LOR1-02.</title>
        <authorList>
            <person name="Kingkaew E."/>
            <person name="Tanasupawat S."/>
        </authorList>
    </citation>
    <scope>NUCLEOTIDE SEQUENCE [LARGE SCALE GENOMIC DNA]</scope>
    <source>
        <strain evidence="1 2">LOR1-02</strain>
    </source>
</reference>
<gene>
    <name evidence="1" type="ORF">Q7A36_02505</name>
</gene>
<keyword evidence="2" id="KW-1185">Reference proteome</keyword>
<proteinExistence type="predicted"/>
<sequence length="186" mass="19578">MTPADLAGLLAAEPRLRDPLRAVAALGLPQAWIGAGFLRNAAWDALAGLPFGANPPGDIDVVWFDTGRADSATDVAIEAILRAALPGVPWSVKNQARMAARNGDAPYAGVADAVSRWPETATAVLARWNGAGVDLAAPWGLDDLLGRVVRPTPGFAAGAVKHAVFLARCREKRWTERWSGLRILGG</sequence>
<dbReference type="Proteomes" id="UP001243009">
    <property type="component" value="Unassembled WGS sequence"/>
</dbReference>
<dbReference type="InterPro" id="IPR009267">
    <property type="entry name" value="NTP_transf_6"/>
</dbReference>
<dbReference type="Pfam" id="PF06042">
    <property type="entry name" value="NTP_transf_6"/>
    <property type="match status" value="1"/>
</dbReference>
<dbReference type="PANTHER" id="PTHR39166">
    <property type="entry name" value="BLL1166 PROTEIN"/>
    <property type="match status" value="1"/>
</dbReference>
<dbReference type="RefSeq" id="WP_305102069.1">
    <property type="nucleotide sequence ID" value="NZ_JAUTWS010000002.1"/>
</dbReference>
<evidence type="ECO:0000313" key="1">
    <source>
        <dbReference type="EMBL" id="MDO9707198.1"/>
    </source>
</evidence>